<gene>
    <name evidence="1" type="ORF">NCTC13160_03767</name>
</gene>
<dbReference type="Proteomes" id="UP000254573">
    <property type="component" value="Unassembled WGS sequence"/>
</dbReference>
<dbReference type="AlphaFoldDB" id="A0A378YVB5"/>
<evidence type="ECO:0008006" key="3">
    <source>
        <dbReference type="Google" id="ProtNLM"/>
    </source>
</evidence>
<sequence length="317" mass="32798">MDYPKSVPGVGLVDGKFVDEDKTVPRVGSLIPGAWGNAVTDSIKVVQDAGGLVADENDAGQLLAAIRNLIAGGGLGQVGASIDAQVNVKVVGNTATFTARDVVTIDPRNGRRYRIANVNRVLDLTADMDVGTAPKGGAVGVYFFVKPDDGQVAVRLVDASVAVIGDVYTGANAPAGFYASARVAVLVVNGSGQFPIQFMDGRTVRFPSAGVLLESVSRPTYAALSVAASVLPPCAKSAFVTVDATSNLNGTYLEHWVAADANGLAETVYAANQPTAQQGSRRGPFEIPVLTPSTLYRKSSTSGGTPSYSVSLTGFRF</sequence>
<evidence type="ECO:0000313" key="2">
    <source>
        <dbReference type="Proteomes" id="UP000254573"/>
    </source>
</evidence>
<dbReference type="EMBL" id="UGSG01000001">
    <property type="protein sequence ID" value="SUA80487.1"/>
    <property type="molecule type" value="Genomic_DNA"/>
</dbReference>
<dbReference type="OrthoDB" id="8945217at2"/>
<evidence type="ECO:0000313" key="1">
    <source>
        <dbReference type="EMBL" id="SUA80487.1"/>
    </source>
</evidence>
<protein>
    <recommendedName>
        <fullName evidence="3">Phage tail protein</fullName>
    </recommendedName>
</protein>
<dbReference type="RefSeq" id="WP_038619989.1">
    <property type="nucleotide sequence ID" value="NZ_CP009553.3"/>
</dbReference>
<name>A0A378YVB5_9BURK</name>
<reference evidence="1 2" key="1">
    <citation type="submission" date="2018-06" db="EMBL/GenBank/DDBJ databases">
        <authorList>
            <consortium name="Pathogen Informatics"/>
            <person name="Doyle S."/>
        </authorList>
    </citation>
    <scope>NUCLEOTIDE SEQUENCE [LARGE SCALE GENOMIC DNA]</scope>
    <source>
        <strain evidence="1 2">NCTC13160</strain>
    </source>
</reference>
<dbReference type="KEGG" id="ppnm:LV28_19075"/>
<proteinExistence type="predicted"/>
<organism evidence="1 2">
    <name type="scientific">Pandoraea pnomenusa</name>
    <dbReference type="NCBI Taxonomy" id="93220"/>
    <lineage>
        <taxon>Bacteria</taxon>
        <taxon>Pseudomonadati</taxon>
        <taxon>Pseudomonadota</taxon>
        <taxon>Betaproteobacteria</taxon>
        <taxon>Burkholderiales</taxon>
        <taxon>Burkholderiaceae</taxon>
        <taxon>Pandoraea</taxon>
    </lineage>
</organism>
<accession>A0A378YVB5</accession>